<organism evidence="1 2">
    <name type="scientific">Prunus yedoensis var. nudiflora</name>
    <dbReference type="NCBI Taxonomy" id="2094558"/>
    <lineage>
        <taxon>Eukaryota</taxon>
        <taxon>Viridiplantae</taxon>
        <taxon>Streptophyta</taxon>
        <taxon>Embryophyta</taxon>
        <taxon>Tracheophyta</taxon>
        <taxon>Spermatophyta</taxon>
        <taxon>Magnoliopsida</taxon>
        <taxon>eudicotyledons</taxon>
        <taxon>Gunneridae</taxon>
        <taxon>Pentapetalae</taxon>
        <taxon>rosids</taxon>
        <taxon>fabids</taxon>
        <taxon>Rosales</taxon>
        <taxon>Rosaceae</taxon>
        <taxon>Amygdaloideae</taxon>
        <taxon>Amygdaleae</taxon>
        <taxon>Prunus</taxon>
    </lineage>
</organism>
<comment type="caution">
    <text evidence="1">The sequence shown here is derived from an EMBL/GenBank/DDBJ whole genome shotgun (WGS) entry which is preliminary data.</text>
</comment>
<name>A0A314YMS3_PRUYE</name>
<evidence type="ECO:0000313" key="2">
    <source>
        <dbReference type="Proteomes" id="UP000250321"/>
    </source>
</evidence>
<accession>A0A314YMS3</accession>
<dbReference type="AlphaFoldDB" id="A0A314YMS3"/>
<sequence>MGRIKFLWVNLSWEIDQTQALYATSVVNLMKLWLAKSFYTSIRYAKSTSTYGPETMGLPRLLGPIVCPGWNSCAGAAFGCLGPLLSGLPLNSGSALRADNL</sequence>
<protein>
    <submittedName>
        <fullName evidence="1">Uncharacterized protein</fullName>
    </submittedName>
</protein>
<proteinExistence type="predicted"/>
<dbReference type="Proteomes" id="UP000250321">
    <property type="component" value="Unassembled WGS sequence"/>
</dbReference>
<dbReference type="EMBL" id="PJQY01000832">
    <property type="protein sequence ID" value="PQQ07677.1"/>
    <property type="molecule type" value="Genomic_DNA"/>
</dbReference>
<keyword evidence="2" id="KW-1185">Reference proteome</keyword>
<reference evidence="1 2" key="1">
    <citation type="submission" date="2018-02" db="EMBL/GenBank/DDBJ databases">
        <title>Draft genome of wild Prunus yedoensis var. nudiflora.</title>
        <authorList>
            <person name="Baek S."/>
            <person name="Kim J.-H."/>
            <person name="Choi K."/>
            <person name="Kim G.-B."/>
            <person name="Cho A."/>
            <person name="Jang H."/>
            <person name="Shin C.-H."/>
            <person name="Yu H.-J."/>
            <person name="Mun J.-H."/>
        </authorList>
    </citation>
    <scope>NUCLEOTIDE SEQUENCE [LARGE SCALE GENOMIC DNA]</scope>
    <source>
        <strain evidence="2">cv. Jeju island</strain>
        <tissue evidence="1">Leaf</tissue>
    </source>
</reference>
<gene>
    <name evidence="1" type="ORF">Pyn_32825</name>
</gene>
<evidence type="ECO:0000313" key="1">
    <source>
        <dbReference type="EMBL" id="PQQ07677.1"/>
    </source>
</evidence>